<gene>
    <name evidence="6" type="ORF">IZT61_15910</name>
</gene>
<dbReference type="RefSeq" id="WP_196098035.1">
    <property type="nucleotide sequence ID" value="NZ_CP064939.1"/>
</dbReference>
<dbReference type="Gene3D" id="3.40.720.10">
    <property type="entry name" value="Alkaline Phosphatase, subunit A"/>
    <property type="match status" value="1"/>
</dbReference>
<dbReference type="PIRSF" id="PIRSF031924">
    <property type="entry name" value="Pi-irrepressible_AP"/>
    <property type="match status" value="1"/>
</dbReference>
<organism evidence="6 7">
    <name type="scientific">Pedobacter endophyticus</name>
    <dbReference type="NCBI Taxonomy" id="2789740"/>
    <lineage>
        <taxon>Bacteria</taxon>
        <taxon>Pseudomonadati</taxon>
        <taxon>Bacteroidota</taxon>
        <taxon>Sphingobacteriia</taxon>
        <taxon>Sphingobacteriales</taxon>
        <taxon>Sphingobacteriaceae</taxon>
        <taxon>Pedobacter</taxon>
    </lineage>
</organism>
<dbReference type="GO" id="GO:0004035">
    <property type="term" value="F:alkaline phosphatase activity"/>
    <property type="evidence" value="ECO:0007669"/>
    <property type="project" value="InterPro"/>
</dbReference>
<evidence type="ECO:0000313" key="6">
    <source>
        <dbReference type="EMBL" id="QPH38558.1"/>
    </source>
</evidence>
<dbReference type="KEGG" id="pex:IZT61_15910"/>
<evidence type="ECO:0000313" key="7">
    <source>
        <dbReference type="Proteomes" id="UP000594759"/>
    </source>
</evidence>
<feature type="active site" description="Phosphothreonine intermediate" evidence="4">
    <location>
        <position position="77"/>
    </location>
</feature>
<dbReference type="InterPro" id="IPR026263">
    <property type="entry name" value="Alkaline_phosphatase_prok"/>
</dbReference>
<feature type="binding site" evidence="5">
    <location>
        <position position="98"/>
    </location>
    <ligand>
        <name>substrate</name>
    </ligand>
</feature>
<evidence type="ECO:0000256" key="1">
    <source>
        <dbReference type="ARBA" id="ARBA00022553"/>
    </source>
</evidence>
<dbReference type="PANTHER" id="PTHR10151">
    <property type="entry name" value="ECTONUCLEOTIDE PYROPHOSPHATASE/PHOSPHODIESTERASE"/>
    <property type="match status" value="1"/>
</dbReference>
<dbReference type="Gene3D" id="3.30.1360.150">
    <property type="match status" value="1"/>
</dbReference>
<dbReference type="Pfam" id="PF01663">
    <property type="entry name" value="Phosphodiest"/>
    <property type="match status" value="1"/>
</dbReference>
<evidence type="ECO:0000256" key="2">
    <source>
        <dbReference type="ARBA" id="ARBA00022723"/>
    </source>
</evidence>
<keyword evidence="1 4" id="KW-0597">Phosphoprotein</keyword>
<keyword evidence="2" id="KW-0479">Metal-binding</keyword>
<dbReference type="AlphaFoldDB" id="A0A7U3SPI8"/>
<evidence type="ECO:0000256" key="3">
    <source>
        <dbReference type="ARBA" id="ARBA00022729"/>
    </source>
</evidence>
<dbReference type="InterPro" id="IPR002591">
    <property type="entry name" value="Phosphodiest/P_Trfase"/>
</dbReference>
<evidence type="ECO:0000256" key="5">
    <source>
        <dbReference type="PIRSR" id="PIRSR031924-51"/>
    </source>
</evidence>
<dbReference type="SUPFAM" id="SSF53649">
    <property type="entry name" value="Alkaline phosphatase-like"/>
    <property type="match status" value="1"/>
</dbReference>
<protein>
    <submittedName>
        <fullName evidence="6">Alkaline phosphatase family protein</fullName>
    </submittedName>
</protein>
<feature type="binding site" evidence="5">
    <location>
        <begin position="166"/>
        <end position="168"/>
    </location>
    <ligand>
        <name>substrate</name>
    </ligand>
</feature>
<sequence length="546" mass="61912">MKHHLKFIIIILFGLNQTVCAQQDKKPKLVVGIIIDQMRAEYLYRFKDNYGENGFKRLMKTGFNVKNTHYNYVPTATGPGHASVYTGTTPSNHGIVSNHWYNRDTKKIMYCAEDTTAALIDNDDAQKNTKDKTFFRSPRNQKTTTITDELKLFTNNRAKVIGISLKDRAAIFPAGHLANAAFWYNSKNGNFITSSYYLNRLPLWLQQFNQKKKADSLLNLVWSTALPVERYINSKADHQNFEKIFKGKQNSVFPYDLKELRKTNGDFALLTEVPYGNTILTALALAALKGENLGKGAETDFLTISYSSTDYVGHNFGIRSKEIEDTYVRMDQEIALLLNALDTHLGKNEYTLFLTSDHAGSDHPRFLQANNLPGGFYHPKAIKEKLNSHLSKEFGPNKYIAYMDKTQIYFRETDTSKEDVLEASVKFLQSIDGIREAFIPGDPEWNLDNSTLSTFIKNTYNPAQSGDIIYHTYSGWMEELPFGTTHGTAFNSDTHVPLLWFGNGITRGETIKLHSITQVAPTLSFLLNIPLANASNPQPIEEIFER</sequence>
<keyword evidence="7" id="KW-1185">Reference proteome</keyword>
<dbReference type="Proteomes" id="UP000594759">
    <property type="component" value="Chromosome"/>
</dbReference>
<accession>A0A7U3SPI8</accession>
<dbReference type="GO" id="GO:0046872">
    <property type="term" value="F:metal ion binding"/>
    <property type="evidence" value="ECO:0007669"/>
    <property type="project" value="UniProtKB-KW"/>
</dbReference>
<dbReference type="PANTHER" id="PTHR10151:SF120">
    <property type="entry name" value="BIS(5'-ADENOSYL)-TRIPHOSPHATASE"/>
    <property type="match status" value="1"/>
</dbReference>
<name>A0A7U3SPI8_9SPHI</name>
<evidence type="ECO:0000256" key="4">
    <source>
        <dbReference type="PIRSR" id="PIRSR031924-50"/>
    </source>
</evidence>
<keyword evidence="3" id="KW-0732">Signal</keyword>
<reference evidence="6 7" key="1">
    <citation type="submission" date="2020-11" db="EMBL/GenBank/DDBJ databases">
        <title>Pedobacter endophytica, an endophytic bacteria isolated form Carex pumila.</title>
        <authorList>
            <person name="Peng Y."/>
            <person name="Jiang L."/>
            <person name="Lee J."/>
        </authorList>
    </citation>
    <scope>NUCLEOTIDE SEQUENCE [LARGE SCALE GENOMIC DNA]</scope>
    <source>
        <strain evidence="6 7">JBR3-12</strain>
    </source>
</reference>
<dbReference type="InterPro" id="IPR017850">
    <property type="entry name" value="Alkaline_phosphatase_core_sf"/>
</dbReference>
<dbReference type="CDD" id="cd16016">
    <property type="entry name" value="AP-SPAP"/>
    <property type="match status" value="1"/>
</dbReference>
<proteinExistence type="predicted"/>
<dbReference type="EMBL" id="CP064939">
    <property type="protein sequence ID" value="QPH38558.1"/>
    <property type="molecule type" value="Genomic_DNA"/>
</dbReference>
<dbReference type="NCBIfam" id="NF042991">
    <property type="entry name" value="alk_phos_PafA"/>
    <property type="match status" value="1"/>
</dbReference>